<dbReference type="EMBL" id="BPLQ01014670">
    <property type="protein sequence ID" value="GIY81895.1"/>
    <property type="molecule type" value="Genomic_DNA"/>
</dbReference>
<protein>
    <recommendedName>
        <fullName evidence="3">LAGLIDADG homing endonuclease</fullName>
    </recommendedName>
</protein>
<accession>A0AAV4WGC5</accession>
<evidence type="ECO:0000313" key="1">
    <source>
        <dbReference type="EMBL" id="GIY81895.1"/>
    </source>
</evidence>
<dbReference type="AlphaFoldDB" id="A0AAV4WGC5"/>
<name>A0AAV4WGC5_9ARAC</name>
<organism evidence="1 2">
    <name type="scientific">Caerostris darwini</name>
    <dbReference type="NCBI Taxonomy" id="1538125"/>
    <lineage>
        <taxon>Eukaryota</taxon>
        <taxon>Metazoa</taxon>
        <taxon>Ecdysozoa</taxon>
        <taxon>Arthropoda</taxon>
        <taxon>Chelicerata</taxon>
        <taxon>Arachnida</taxon>
        <taxon>Araneae</taxon>
        <taxon>Araneomorphae</taxon>
        <taxon>Entelegynae</taxon>
        <taxon>Araneoidea</taxon>
        <taxon>Araneidae</taxon>
        <taxon>Caerostris</taxon>
    </lineage>
</organism>
<sequence>MKTKLFPTSLGIYDVLRFERTKEREQEIRSHQNCISKSGGFNRKYLLFMGIVDFIWDINGSDVQCGTRKYLAKEVLKEYKSYFRVMAI</sequence>
<evidence type="ECO:0000313" key="2">
    <source>
        <dbReference type="Proteomes" id="UP001054837"/>
    </source>
</evidence>
<keyword evidence="2" id="KW-1185">Reference proteome</keyword>
<reference evidence="1 2" key="1">
    <citation type="submission" date="2021-06" db="EMBL/GenBank/DDBJ databases">
        <title>Caerostris darwini draft genome.</title>
        <authorList>
            <person name="Kono N."/>
            <person name="Arakawa K."/>
        </authorList>
    </citation>
    <scope>NUCLEOTIDE SEQUENCE [LARGE SCALE GENOMIC DNA]</scope>
</reference>
<comment type="caution">
    <text evidence="1">The sequence shown here is derived from an EMBL/GenBank/DDBJ whole genome shotgun (WGS) entry which is preliminary data.</text>
</comment>
<gene>
    <name evidence="1" type="ORF">CDAR_43271</name>
</gene>
<evidence type="ECO:0008006" key="3">
    <source>
        <dbReference type="Google" id="ProtNLM"/>
    </source>
</evidence>
<proteinExistence type="predicted"/>
<dbReference type="Proteomes" id="UP001054837">
    <property type="component" value="Unassembled WGS sequence"/>
</dbReference>